<sequence>MTDNEPSEESTATGAQIAEVTLGTFCDAYSPRLTSGGEHAHNDEIAASADRDSTAASVAPSDRRTLPVPRTRPMNLPGQLPLLWDPPEPVEDVPTIVIQHTQIILQYPSVDIPDTVEHVFDNSAVFASLPVLRVSRDERAVWRDRAAALLDPSAHHRMWLWIVEAFANITNGRLPSWEPDDRRDILDQIQRMRARSPESDSFPSELMAVICQALMWGADRTVSLSELFPLPSENFVIRESSVPGTSQVIEGDADNDAVYAERRLRRERAADDSGHLQELWRSTDLEDTHDSDSDADLVLVDPPSRDGQVHHLQGDRVELSNAQARATMRLNSFLGGRDYRSNAEIIQDEEDLEDEYELGGYDLGLYN</sequence>
<accession>A0AAN6J216</accession>
<evidence type="ECO:0000256" key="1">
    <source>
        <dbReference type="SAM" id="MobiDB-lite"/>
    </source>
</evidence>
<name>A0AAN6J216_9PEZI</name>
<evidence type="ECO:0000313" key="2">
    <source>
        <dbReference type="EMBL" id="KAK0307405.1"/>
    </source>
</evidence>
<dbReference type="Proteomes" id="UP001168146">
    <property type="component" value="Unassembled WGS sequence"/>
</dbReference>
<reference evidence="2" key="1">
    <citation type="submission" date="2021-12" db="EMBL/GenBank/DDBJ databases">
        <title>Black yeast isolated from Biological Soil Crust.</title>
        <authorList>
            <person name="Kurbessoian T."/>
        </authorList>
    </citation>
    <scope>NUCLEOTIDE SEQUENCE</scope>
    <source>
        <strain evidence="2">CCFEE 5208</strain>
    </source>
</reference>
<organism evidence="2 3">
    <name type="scientific">Friedmanniomyces endolithicus</name>
    <dbReference type="NCBI Taxonomy" id="329885"/>
    <lineage>
        <taxon>Eukaryota</taxon>
        <taxon>Fungi</taxon>
        <taxon>Dikarya</taxon>
        <taxon>Ascomycota</taxon>
        <taxon>Pezizomycotina</taxon>
        <taxon>Dothideomycetes</taxon>
        <taxon>Dothideomycetidae</taxon>
        <taxon>Mycosphaerellales</taxon>
        <taxon>Teratosphaeriaceae</taxon>
        <taxon>Friedmanniomyces</taxon>
    </lineage>
</organism>
<dbReference type="AlphaFoldDB" id="A0AAN6J216"/>
<feature type="region of interest" description="Disordered" evidence="1">
    <location>
        <begin position="28"/>
        <end position="73"/>
    </location>
</feature>
<comment type="caution">
    <text evidence="2">The sequence shown here is derived from an EMBL/GenBank/DDBJ whole genome shotgun (WGS) entry which is preliminary data.</text>
</comment>
<evidence type="ECO:0000313" key="3">
    <source>
        <dbReference type="Proteomes" id="UP001168146"/>
    </source>
</evidence>
<gene>
    <name evidence="2" type="ORF">LTR82_015912</name>
</gene>
<protein>
    <submittedName>
        <fullName evidence="2">Uncharacterized protein</fullName>
    </submittedName>
</protein>
<dbReference type="EMBL" id="JASUXU010000094">
    <property type="protein sequence ID" value="KAK0307405.1"/>
    <property type="molecule type" value="Genomic_DNA"/>
</dbReference>
<feature type="compositionally biased region" description="Basic and acidic residues" evidence="1">
    <location>
        <begin position="38"/>
        <end position="53"/>
    </location>
</feature>
<proteinExistence type="predicted"/>